<keyword evidence="2" id="KW-0812">Transmembrane</keyword>
<evidence type="ECO:0000313" key="8">
    <source>
        <dbReference type="EMBL" id="CAB4029217.1"/>
    </source>
</evidence>
<keyword evidence="6 8" id="KW-0675">Receptor</keyword>
<sequence length="340" mass="38845">VLAFKPAVMNTTLTNETSSKSEHQNLQDQVWFSVIRYMLFGAAFIISICGNTLCAYIISSRIRMKSVTNLFILNLAIGDLIYTFSIPFDLTIIENDQKWMFHPYFCNILSPIQTMSMSSSLLTLTILSLTRYWAIIHPLKKQIEETTAKFIIVFIWVLSALTVLPQGLYQTVNDEGICGEEWESPQERKVYTAILFGVQYVIPLTIMIIAYGRIGVELSKPSPGENTLIQEERGKEAKKVVSMLITVTATFAICTLPTSVMWLWLDFGNAENSFPDFWNVLNILYFFDFINLAAHPFIYVYFSKNFRSEMKATFKRKRHQTGQNGTISHLAKHTFTATNV</sequence>
<comment type="caution">
    <text evidence="8">The sequence shown here is derived from an EMBL/GenBank/DDBJ whole genome shotgun (WGS) entry which is preliminary data.</text>
</comment>
<dbReference type="GO" id="GO:0004930">
    <property type="term" value="F:G protein-coupled receptor activity"/>
    <property type="evidence" value="ECO:0007669"/>
    <property type="project" value="UniProtKB-KW"/>
</dbReference>
<proteinExistence type="predicted"/>
<comment type="subcellular location">
    <subcellularLocation>
        <location evidence="1">Membrane</location>
        <topology evidence="1">Multi-pass membrane protein</topology>
    </subcellularLocation>
</comment>
<accession>A0A6S7JE64</accession>
<dbReference type="EMBL" id="CACRXK020016019">
    <property type="protein sequence ID" value="CAB4029217.1"/>
    <property type="molecule type" value="Genomic_DNA"/>
</dbReference>
<keyword evidence="5" id="KW-0472">Membrane</keyword>
<dbReference type="OrthoDB" id="10053194at2759"/>
<dbReference type="PANTHER" id="PTHR45695">
    <property type="entry name" value="LEUCOKININ RECEPTOR-RELATED"/>
    <property type="match status" value="1"/>
</dbReference>
<dbReference type="PROSITE" id="PS50262">
    <property type="entry name" value="G_PROTEIN_RECEP_F1_2"/>
    <property type="match status" value="1"/>
</dbReference>
<keyword evidence="3" id="KW-1133">Transmembrane helix</keyword>
<dbReference type="PRINTS" id="PR00237">
    <property type="entry name" value="GPCRRHODOPSN"/>
</dbReference>
<keyword evidence="9" id="KW-1185">Reference proteome</keyword>
<dbReference type="AlphaFoldDB" id="A0A6S7JE64"/>
<feature type="non-terminal residue" evidence="8">
    <location>
        <position position="1"/>
    </location>
</feature>
<dbReference type="InterPro" id="IPR000276">
    <property type="entry name" value="GPCR_Rhodpsn"/>
</dbReference>
<keyword evidence="7" id="KW-0807">Transducer</keyword>
<dbReference type="Gene3D" id="1.20.1070.10">
    <property type="entry name" value="Rhodopsin 7-helix transmembrane proteins"/>
    <property type="match status" value="1"/>
</dbReference>
<evidence type="ECO:0000256" key="1">
    <source>
        <dbReference type="ARBA" id="ARBA00004141"/>
    </source>
</evidence>
<evidence type="ECO:0000256" key="5">
    <source>
        <dbReference type="ARBA" id="ARBA00023136"/>
    </source>
</evidence>
<gene>
    <name evidence="8" type="ORF">PACLA_8A049445</name>
</gene>
<dbReference type="Pfam" id="PF00001">
    <property type="entry name" value="7tm_1"/>
    <property type="match status" value="1"/>
</dbReference>
<evidence type="ECO:0000313" key="9">
    <source>
        <dbReference type="Proteomes" id="UP001152795"/>
    </source>
</evidence>
<evidence type="ECO:0000256" key="2">
    <source>
        <dbReference type="ARBA" id="ARBA00022692"/>
    </source>
</evidence>
<dbReference type="GO" id="GO:0005886">
    <property type="term" value="C:plasma membrane"/>
    <property type="evidence" value="ECO:0007669"/>
    <property type="project" value="TreeGrafter"/>
</dbReference>
<dbReference type="FunFam" id="1.20.1070.10:FF:000291">
    <property type="entry name" value="Predicted protein"/>
    <property type="match status" value="1"/>
</dbReference>
<evidence type="ECO:0000256" key="3">
    <source>
        <dbReference type="ARBA" id="ARBA00022989"/>
    </source>
</evidence>
<organism evidence="8 9">
    <name type="scientific">Paramuricea clavata</name>
    <name type="common">Red gorgonian</name>
    <name type="synonym">Violescent sea-whip</name>
    <dbReference type="NCBI Taxonomy" id="317549"/>
    <lineage>
        <taxon>Eukaryota</taxon>
        <taxon>Metazoa</taxon>
        <taxon>Cnidaria</taxon>
        <taxon>Anthozoa</taxon>
        <taxon>Octocorallia</taxon>
        <taxon>Malacalcyonacea</taxon>
        <taxon>Plexauridae</taxon>
        <taxon>Paramuricea</taxon>
    </lineage>
</organism>
<dbReference type="PANTHER" id="PTHR45695:SF9">
    <property type="entry name" value="LEUCOKININ RECEPTOR"/>
    <property type="match status" value="1"/>
</dbReference>
<dbReference type="InterPro" id="IPR017452">
    <property type="entry name" value="GPCR_Rhodpsn_7TM"/>
</dbReference>
<keyword evidence="4" id="KW-0297">G-protein coupled receptor</keyword>
<name>A0A6S7JE64_PARCT</name>
<evidence type="ECO:0000256" key="7">
    <source>
        <dbReference type="ARBA" id="ARBA00023224"/>
    </source>
</evidence>
<protein>
    <submittedName>
        <fullName evidence="8">Neuropeptide FF receptor 1-like</fullName>
    </submittedName>
</protein>
<evidence type="ECO:0000256" key="4">
    <source>
        <dbReference type="ARBA" id="ARBA00023040"/>
    </source>
</evidence>
<reference evidence="8" key="1">
    <citation type="submission" date="2020-04" db="EMBL/GenBank/DDBJ databases">
        <authorList>
            <person name="Alioto T."/>
            <person name="Alioto T."/>
            <person name="Gomez Garrido J."/>
        </authorList>
    </citation>
    <scope>NUCLEOTIDE SEQUENCE</scope>
    <source>
        <strain evidence="8">A484AB</strain>
    </source>
</reference>
<dbReference type="SUPFAM" id="SSF81321">
    <property type="entry name" value="Family A G protein-coupled receptor-like"/>
    <property type="match status" value="1"/>
</dbReference>
<evidence type="ECO:0000256" key="6">
    <source>
        <dbReference type="ARBA" id="ARBA00023170"/>
    </source>
</evidence>
<dbReference type="Proteomes" id="UP001152795">
    <property type="component" value="Unassembled WGS sequence"/>
</dbReference>